<feature type="transmembrane region" description="Helical" evidence="2">
    <location>
        <begin position="476"/>
        <end position="495"/>
    </location>
</feature>
<keyword evidence="2" id="KW-0812">Transmembrane</keyword>
<evidence type="ECO:0000256" key="1">
    <source>
        <dbReference type="SAM" id="MobiDB-lite"/>
    </source>
</evidence>
<feature type="region of interest" description="Disordered" evidence="1">
    <location>
        <begin position="430"/>
        <end position="458"/>
    </location>
</feature>
<feature type="compositionally biased region" description="Polar residues" evidence="1">
    <location>
        <begin position="27"/>
        <end position="37"/>
    </location>
</feature>
<evidence type="ECO:0000313" key="4">
    <source>
        <dbReference type="Proteomes" id="UP001215598"/>
    </source>
</evidence>
<keyword evidence="2" id="KW-0472">Membrane</keyword>
<feature type="region of interest" description="Disordered" evidence="1">
    <location>
        <begin position="1"/>
        <end position="107"/>
    </location>
</feature>
<feature type="compositionally biased region" description="Basic and acidic residues" evidence="1">
    <location>
        <begin position="93"/>
        <end position="105"/>
    </location>
</feature>
<keyword evidence="4" id="KW-1185">Reference proteome</keyword>
<dbReference type="EMBL" id="JARKIB010000068">
    <property type="protein sequence ID" value="KAJ7749675.1"/>
    <property type="molecule type" value="Genomic_DNA"/>
</dbReference>
<evidence type="ECO:0000256" key="2">
    <source>
        <dbReference type="SAM" id="Phobius"/>
    </source>
</evidence>
<comment type="caution">
    <text evidence="3">The sequence shown here is derived from an EMBL/GenBank/DDBJ whole genome shotgun (WGS) entry which is preliminary data.</text>
</comment>
<proteinExistence type="predicted"/>
<feature type="compositionally biased region" description="Acidic residues" evidence="1">
    <location>
        <begin position="62"/>
        <end position="75"/>
    </location>
</feature>
<evidence type="ECO:0000313" key="3">
    <source>
        <dbReference type="EMBL" id="KAJ7749675.1"/>
    </source>
</evidence>
<feature type="transmembrane region" description="Helical" evidence="2">
    <location>
        <begin position="188"/>
        <end position="209"/>
    </location>
</feature>
<dbReference type="Proteomes" id="UP001215598">
    <property type="component" value="Unassembled WGS sequence"/>
</dbReference>
<keyword evidence="2" id="KW-1133">Transmembrane helix</keyword>
<dbReference type="PANTHER" id="PTHR42032:SF1">
    <property type="entry name" value="YALI0E30679P"/>
    <property type="match status" value="1"/>
</dbReference>
<organism evidence="3 4">
    <name type="scientific">Mycena metata</name>
    <dbReference type="NCBI Taxonomy" id="1033252"/>
    <lineage>
        <taxon>Eukaryota</taxon>
        <taxon>Fungi</taxon>
        <taxon>Dikarya</taxon>
        <taxon>Basidiomycota</taxon>
        <taxon>Agaricomycotina</taxon>
        <taxon>Agaricomycetes</taxon>
        <taxon>Agaricomycetidae</taxon>
        <taxon>Agaricales</taxon>
        <taxon>Marasmiineae</taxon>
        <taxon>Mycenaceae</taxon>
        <taxon>Mycena</taxon>
    </lineage>
</organism>
<feature type="transmembrane region" description="Helical" evidence="2">
    <location>
        <begin position="229"/>
        <end position="247"/>
    </location>
</feature>
<dbReference type="PANTHER" id="PTHR42032">
    <property type="entry name" value="YALI0E30679P"/>
    <property type="match status" value="1"/>
</dbReference>
<sequence length="505" mass="54261">MASESSARVSATPLRRRMHFLERAGRSFTSGASSTRNGDVEGEEHTEIESLPSPPTSYFGGYEEEEEEDENDEASEERVSNNVGDTATPGRPAAEEHKEDEEAHQSRPWYKPSAPVLIALAPPLGNWLTGGDHLKDLLLVLLLVFYLHQLVEVPWSLYHAARPRRSPVQSAAGAPALTAIRARNELRLLELSLLLLCLATPALGVFLLRSLAAFTSTSPSKNGVVPAEPISWFSATIFGLLTALRPFRELISRITTRTSILHAHVHAHSAPSVSSTPSPELADLRKKVVALETALARLSERDEALYAYVEDALAPIEKGVRRVERRVGKLRTSAKKEVLSLNAPGASGSGTRPNTIFVPAQQRQTVRGLLGSLLAVANGGAAVEAAPAPVPVAVYIPPPISPTTGKRRPLEAIPEEGEAGNLYTATPAAPRASSFASGSSSNNTQYYQQPPPPPPAHQHHMIPAVLRLLGALLRQWFAAGLALLLYPLYVVLLPVKGALAVLVGE</sequence>
<protein>
    <submittedName>
        <fullName evidence="3">Uncharacterized protein</fullName>
    </submittedName>
</protein>
<accession>A0AAD7IUJ9</accession>
<gene>
    <name evidence="3" type="ORF">B0H16DRAFT_1551055</name>
</gene>
<name>A0AAD7IUJ9_9AGAR</name>
<feature type="compositionally biased region" description="Low complexity" evidence="1">
    <location>
        <begin position="430"/>
        <end position="448"/>
    </location>
</feature>
<reference evidence="3" key="1">
    <citation type="submission" date="2023-03" db="EMBL/GenBank/DDBJ databases">
        <title>Massive genome expansion in bonnet fungi (Mycena s.s.) driven by repeated elements and novel gene families across ecological guilds.</title>
        <authorList>
            <consortium name="Lawrence Berkeley National Laboratory"/>
            <person name="Harder C.B."/>
            <person name="Miyauchi S."/>
            <person name="Viragh M."/>
            <person name="Kuo A."/>
            <person name="Thoen E."/>
            <person name="Andreopoulos B."/>
            <person name="Lu D."/>
            <person name="Skrede I."/>
            <person name="Drula E."/>
            <person name="Henrissat B."/>
            <person name="Morin E."/>
            <person name="Kohler A."/>
            <person name="Barry K."/>
            <person name="LaButti K."/>
            <person name="Morin E."/>
            <person name="Salamov A."/>
            <person name="Lipzen A."/>
            <person name="Mereny Z."/>
            <person name="Hegedus B."/>
            <person name="Baldrian P."/>
            <person name="Stursova M."/>
            <person name="Weitz H."/>
            <person name="Taylor A."/>
            <person name="Grigoriev I.V."/>
            <person name="Nagy L.G."/>
            <person name="Martin F."/>
            <person name="Kauserud H."/>
        </authorList>
    </citation>
    <scope>NUCLEOTIDE SEQUENCE</scope>
    <source>
        <strain evidence="3">CBHHK182m</strain>
    </source>
</reference>
<dbReference type="AlphaFoldDB" id="A0AAD7IUJ9"/>